<protein>
    <submittedName>
        <fullName evidence="2">Uncharacterized protein</fullName>
    </submittedName>
</protein>
<dbReference type="Proteomes" id="UP000504637">
    <property type="component" value="Unplaced"/>
</dbReference>
<dbReference type="OrthoDB" id="3510794at2759"/>
<name>A0A6J3LW46_9PEZI</name>
<sequence length="467" mass="52734">MAAMTRVTSGAFLSDPRHRRITRGQVQAFQQIFPFLHLPGELRNEVYKHAFGDFEGVGKVFGSAYESLITREPIEKPEPYQPPAKVTPTILLINKQIYCESVYFLQHKSITFDHGLLHVIDVSSVISPHVLRNLSSITINDTAHPIMKDEIQCASWHGYNRLLKQLTNILKDGHRLKQFTIDFTDPDLVHHVKACPWHSGSNCDFAKHLAKEMSRMSQIRGVDTVTLRGLNPQLSAKLKKRMESRKVTFFDLPDNVRTIIYSHAADWNDASRAFQRALTGWRDANKAVHTSRRTTPTILLLSRQITSDTLKILHEKPLAVTIPNDWRFSISGLTPFDLLTSCITTSTLRTVRNLHIAIEHWGPLIASDGDFLTPFAHPSSKLRTLRMNFIDRFVPRMKHSVADAHRFHLSPFATVRGLEEVIIEGDIPLVIADQIGRVMTSLPTAGEELPRAFWPAASVGPQCSVVV</sequence>
<evidence type="ECO:0000313" key="1">
    <source>
        <dbReference type="Proteomes" id="UP000504637"/>
    </source>
</evidence>
<evidence type="ECO:0000313" key="2">
    <source>
        <dbReference type="RefSeq" id="XP_033457031.1"/>
    </source>
</evidence>
<dbReference type="AlphaFoldDB" id="A0A6J3LW46"/>
<dbReference type="RefSeq" id="XP_033457031.1">
    <property type="nucleotide sequence ID" value="XM_033608788.1"/>
</dbReference>
<gene>
    <name evidence="2" type="ORF">K489DRAFT_63588</name>
</gene>
<dbReference type="GeneID" id="54366588"/>
<keyword evidence="1" id="KW-1185">Reference proteome</keyword>
<reference evidence="2" key="3">
    <citation type="submission" date="2025-08" db="UniProtKB">
        <authorList>
            <consortium name="RefSeq"/>
        </authorList>
    </citation>
    <scope>IDENTIFICATION</scope>
    <source>
        <strain evidence="2">CBS 342.82</strain>
    </source>
</reference>
<reference evidence="2" key="2">
    <citation type="submission" date="2020-04" db="EMBL/GenBank/DDBJ databases">
        <authorList>
            <consortium name="NCBI Genome Project"/>
        </authorList>
    </citation>
    <scope>NUCLEOTIDE SEQUENCE</scope>
    <source>
        <strain evidence="2">CBS 342.82</strain>
    </source>
</reference>
<dbReference type="InterPro" id="IPR038883">
    <property type="entry name" value="AN11006-like"/>
</dbReference>
<accession>A0A6J3LW46</accession>
<proteinExistence type="predicted"/>
<dbReference type="PANTHER" id="PTHR42085:SF2">
    <property type="entry name" value="F-BOX DOMAIN-CONTAINING PROTEIN"/>
    <property type="match status" value="1"/>
</dbReference>
<dbReference type="PANTHER" id="PTHR42085">
    <property type="entry name" value="F-BOX DOMAIN-CONTAINING PROTEIN"/>
    <property type="match status" value="1"/>
</dbReference>
<organism evidence="2">
    <name type="scientific">Dissoconium aciculare CBS 342.82</name>
    <dbReference type="NCBI Taxonomy" id="1314786"/>
    <lineage>
        <taxon>Eukaryota</taxon>
        <taxon>Fungi</taxon>
        <taxon>Dikarya</taxon>
        <taxon>Ascomycota</taxon>
        <taxon>Pezizomycotina</taxon>
        <taxon>Dothideomycetes</taxon>
        <taxon>Dothideomycetidae</taxon>
        <taxon>Mycosphaerellales</taxon>
        <taxon>Dissoconiaceae</taxon>
        <taxon>Dissoconium</taxon>
    </lineage>
</organism>
<reference evidence="2" key="1">
    <citation type="submission" date="2020-01" db="EMBL/GenBank/DDBJ databases">
        <authorList>
            <consortium name="DOE Joint Genome Institute"/>
            <person name="Haridas S."/>
            <person name="Albert R."/>
            <person name="Binder M."/>
            <person name="Bloem J."/>
            <person name="Labutti K."/>
            <person name="Salamov A."/>
            <person name="Andreopoulos B."/>
            <person name="Baker S.E."/>
            <person name="Barry K."/>
            <person name="Bills G."/>
            <person name="Bluhm B.H."/>
            <person name="Cannon C."/>
            <person name="Castanera R."/>
            <person name="Culley D.E."/>
            <person name="Daum C."/>
            <person name="Ezra D."/>
            <person name="Gonzalez J.B."/>
            <person name="Henrissat B."/>
            <person name="Kuo A."/>
            <person name="Liang C."/>
            <person name="Lipzen A."/>
            <person name="Lutzoni F."/>
            <person name="Magnuson J."/>
            <person name="Mondo S."/>
            <person name="Nolan M."/>
            <person name="Ohm R."/>
            <person name="Pangilinan J."/>
            <person name="Park H.-J."/>
            <person name="Ramirez L."/>
            <person name="Alfaro M."/>
            <person name="Sun H."/>
            <person name="Tritt A."/>
            <person name="Yoshinaga Y."/>
            <person name="Zwiers L.-H."/>
            <person name="Turgeon B.G."/>
            <person name="Goodwin S.B."/>
            <person name="Spatafora J.W."/>
            <person name="Crous P.W."/>
            <person name="Grigoriev I.V."/>
        </authorList>
    </citation>
    <scope>NUCLEOTIDE SEQUENCE</scope>
    <source>
        <strain evidence="2">CBS 342.82</strain>
    </source>
</reference>